<reference evidence="3 4" key="1">
    <citation type="journal article" date="2016" name="Appl. Environ. Microbiol.">
        <title>Function and Phylogeny of Bacterial Butyryl Coenzyme A:Acetate Transferases and Their Diversity in the Proximal Colon of Swine.</title>
        <authorList>
            <person name="Trachsel J."/>
            <person name="Bayles D.O."/>
            <person name="Looft T."/>
            <person name="Levine U.Y."/>
            <person name="Allen H.K."/>
        </authorList>
    </citation>
    <scope>NUCLEOTIDE SEQUENCE [LARGE SCALE GENOMIC DNA]</scope>
    <source>
        <strain evidence="3 4">68-3-10</strain>
    </source>
</reference>
<gene>
    <name evidence="3" type="ORF">BHK98_04910</name>
</gene>
<dbReference type="OrthoDB" id="9776919at2"/>
<keyword evidence="4" id="KW-1185">Reference proteome</keyword>
<dbReference type="GO" id="GO:0006529">
    <property type="term" value="P:asparagine biosynthetic process"/>
    <property type="evidence" value="ECO:0007669"/>
    <property type="project" value="InterPro"/>
</dbReference>
<dbReference type="STRING" id="1261640.BHK98_04910"/>
<dbReference type="InterPro" id="IPR005232">
    <property type="entry name" value="LarE"/>
</dbReference>
<comment type="caution">
    <text evidence="3">The sequence shown here is derived from an EMBL/GenBank/DDBJ whole genome shotgun (WGS) entry which is preliminary data.</text>
</comment>
<evidence type="ECO:0000313" key="4">
    <source>
        <dbReference type="Proteomes" id="UP000187404"/>
    </source>
</evidence>
<dbReference type="InterPro" id="IPR001962">
    <property type="entry name" value="Asn_synthase"/>
</dbReference>
<dbReference type="GO" id="GO:0004066">
    <property type="term" value="F:asparagine synthase (glutamine-hydrolyzing) activity"/>
    <property type="evidence" value="ECO:0007669"/>
    <property type="project" value="InterPro"/>
</dbReference>
<feature type="domain" description="Asparagine synthetase" evidence="2">
    <location>
        <begin position="11"/>
        <end position="114"/>
    </location>
</feature>
<dbReference type="EMBL" id="MJIE01000001">
    <property type="protein sequence ID" value="OLR55461.1"/>
    <property type="molecule type" value="Genomic_DNA"/>
</dbReference>
<dbReference type="NCBIfam" id="TIGR00268">
    <property type="entry name" value="ATP-dependent sacrificial sulfur transferase LarE"/>
    <property type="match status" value="1"/>
</dbReference>
<dbReference type="PANTHER" id="PTHR43169">
    <property type="entry name" value="EXSB FAMILY PROTEIN"/>
    <property type="match status" value="1"/>
</dbReference>
<dbReference type="Gene3D" id="3.40.50.620">
    <property type="entry name" value="HUPs"/>
    <property type="match status" value="1"/>
</dbReference>
<protein>
    <submittedName>
        <fullName evidence="3">TIGR00268 family protein</fullName>
    </submittedName>
</protein>
<dbReference type="InterPro" id="IPR052188">
    <property type="entry name" value="Ni-pincer_cofactor_biosynth"/>
</dbReference>
<sequence length="251" mass="28155">MTLQDFFRENSRVALGFSGGVDSSYLLYAATKYGADVQAYFVKSQFQPEFELEDARRLAGEVGAELCIMELDALCDPDVVRNPEDRCYYCKNNVFGSILAQAAKDGYSVIIDGTNASDDASDRPGTRALAEMKVRSPLRECGLTKDDVRRLSREAGLFTWNKPSYACLATRIPHGEEITEDKLHRVEGAENVLRMMGFSDFRVRKRGSTGLIQVPECQMISVIRLREEIALGMRPYFEKIALDLEGRTAHD</sequence>
<dbReference type="CDD" id="cd01990">
    <property type="entry name" value="LarE-like"/>
    <property type="match status" value="1"/>
</dbReference>
<dbReference type="Proteomes" id="UP000187404">
    <property type="component" value="Unassembled WGS sequence"/>
</dbReference>
<dbReference type="PIRSF" id="PIRSF006661">
    <property type="entry name" value="PP-lp_UCP006661"/>
    <property type="match status" value="1"/>
</dbReference>
<dbReference type="InterPro" id="IPR014729">
    <property type="entry name" value="Rossmann-like_a/b/a_fold"/>
</dbReference>
<proteinExistence type="predicted"/>
<dbReference type="SUPFAM" id="SSF52402">
    <property type="entry name" value="Adenine nucleotide alpha hydrolases-like"/>
    <property type="match status" value="1"/>
</dbReference>
<dbReference type="RefSeq" id="WP_075712456.1">
    <property type="nucleotide sequence ID" value="NZ_MJIE01000001.1"/>
</dbReference>
<organism evidence="3 4">
    <name type="scientific">Hornefia porci</name>
    <dbReference type="NCBI Taxonomy" id="2652292"/>
    <lineage>
        <taxon>Bacteria</taxon>
        <taxon>Bacillati</taxon>
        <taxon>Bacillota</taxon>
        <taxon>Clostridia</taxon>
        <taxon>Peptostreptococcales</taxon>
        <taxon>Anaerovoracaceae</taxon>
        <taxon>Hornefia</taxon>
    </lineage>
</organism>
<evidence type="ECO:0000256" key="1">
    <source>
        <dbReference type="PIRSR" id="PIRSR006661-1"/>
    </source>
</evidence>
<name>A0A1Q9JH48_9FIRM</name>
<dbReference type="GO" id="GO:0016783">
    <property type="term" value="F:sulfurtransferase activity"/>
    <property type="evidence" value="ECO:0007669"/>
    <property type="project" value="InterPro"/>
</dbReference>
<evidence type="ECO:0000259" key="2">
    <source>
        <dbReference type="Pfam" id="PF00733"/>
    </source>
</evidence>
<feature type="active site" description="Nucleophile and sulfur donor" evidence="1">
    <location>
        <position position="167"/>
    </location>
</feature>
<accession>A0A1Q9JH48</accession>
<dbReference type="Pfam" id="PF00733">
    <property type="entry name" value="Asn_synthase"/>
    <property type="match status" value="1"/>
</dbReference>
<dbReference type="PANTHER" id="PTHR43169:SF2">
    <property type="entry name" value="NAD_GMP SYNTHASE DOMAIN-CONTAINING PROTEIN"/>
    <property type="match status" value="1"/>
</dbReference>
<dbReference type="AlphaFoldDB" id="A0A1Q9JH48"/>
<evidence type="ECO:0000313" key="3">
    <source>
        <dbReference type="EMBL" id="OLR55461.1"/>
    </source>
</evidence>